<protein>
    <submittedName>
        <fullName evidence="5">Extracellular solute-binding protein, family 5 Middle</fullName>
    </submittedName>
</protein>
<dbReference type="InterPro" id="IPR039424">
    <property type="entry name" value="SBP_5"/>
</dbReference>
<organism evidence="5 6">
    <name type="scientific">Halogranum amylolyticum</name>
    <dbReference type="NCBI Taxonomy" id="660520"/>
    <lineage>
        <taxon>Archaea</taxon>
        <taxon>Methanobacteriati</taxon>
        <taxon>Methanobacteriota</taxon>
        <taxon>Stenosarchaea group</taxon>
        <taxon>Halobacteria</taxon>
        <taxon>Halobacteriales</taxon>
        <taxon>Haloferacaceae</taxon>
    </lineage>
</organism>
<evidence type="ECO:0000259" key="4">
    <source>
        <dbReference type="Pfam" id="PF00496"/>
    </source>
</evidence>
<evidence type="ECO:0000313" key="6">
    <source>
        <dbReference type="Proteomes" id="UP000199126"/>
    </source>
</evidence>
<sequence>MITGFAIEYGGLLDASGNITPIAFKEWSYDEDRHFLEVTLRDDLKNWNGNKFTSEDLLAYYSVSHWLNPESSRWKNLTAPDKSTLQYHYKEPQNPQIAATYDVHGTVVGYSKELWEPWMNKLRNAADQSERDKIAEELKNFTVSHQKMMDKGWGTSAFKLKSVGEQNIEYEVWDGHRLADEIEVRTLRLPFAATNSREDELITNDKVDFGSAPLSGRLKGAKPDHIQNLTTWEAKWLIKMLINWKNREYLQDANVRRAMACVIDSENIVSNVGQGYSIKIHSGMDTNFTKQYAGEQANEYLDYGTKKNYEKADEFLEMSGYSRENGTVLDPDGNELETLRFVTGTGNQWFVAGRAASSQLKEYGFPVEFTSVERSTKLDIIENKMGDWDLTTESHYAAGTNHPISYFNWGSFWGWRLTKATFSPDANARSNIKKWLENGEESSPYNGKPLTPEIPTQVGAKALDGETKTINIYDLFEESFTPISEERTKEIISDLSWAWNFHLPDIDLYTTRQGVWGDTKNFEWPSEEKLQLVNGSGTRNAVKQGLVKFKDN</sequence>
<dbReference type="AlphaFoldDB" id="A0A1H8UI79"/>
<dbReference type="SUPFAM" id="SSF53850">
    <property type="entry name" value="Periplasmic binding protein-like II"/>
    <property type="match status" value="1"/>
</dbReference>
<evidence type="ECO:0000256" key="3">
    <source>
        <dbReference type="ARBA" id="ARBA00022729"/>
    </source>
</evidence>
<dbReference type="GO" id="GO:1904680">
    <property type="term" value="F:peptide transmembrane transporter activity"/>
    <property type="evidence" value="ECO:0007669"/>
    <property type="project" value="TreeGrafter"/>
</dbReference>
<reference evidence="6" key="1">
    <citation type="submission" date="2016-10" db="EMBL/GenBank/DDBJ databases">
        <authorList>
            <person name="Varghese N."/>
            <person name="Submissions S."/>
        </authorList>
    </citation>
    <scope>NUCLEOTIDE SEQUENCE [LARGE SCALE GENOMIC DNA]</scope>
    <source>
        <strain evidence="6">CGMCC 1.10121</strain>
    </source>
</reference>
<accession>A0A1H8UI79</accession>
<comment type="similarity">
    <text evidence="1">Belongs to the bacterial solute-binding protein 5 family.</text>
</comment>
<keyword evidence="6" id="KW-1185">Reference proteome</keyword>
<dbReference type="Proteomes" id="UP000199126">
    <property type="component" value="Unassembled WGS sequence"/>
</dbReference>
<gene>
    <name evidence="5" type="ORF">SAMN04487948_11157</name>
</gene>
<dbReference type="Gene3D" id="3.10.105.10">
    <property type="entry name" value="Dipeptide-binding Protein, Domain 3"/>
    <property type="match status" value="1"/>
</dbReference>
<proteinExistence type="inferred from homology"/>
<dbReference type="PANTHER" id="PTHR30290:SF9">
    <property type="entry name" value="OLIGOPEPTIDE-BINDING PROTEIN APPA"/>
    <property type="match status" value="1"/>
</dbReference>
<feature type="domain" description="Solute-binding protein family 5" evidence="4">
    <location>
        <begin position="19"/>
        <end position="409"/>
    </location>
</feature>
<dbReference type="InterPro" id="IPR000914">
    <property type="entry name" value="SBP_5_dom"/>
</dbReference>
<keyword evidence="2" id="KW-0813">Transport</keyword>
<dbReference type="Pfam" id="PF00496">
    <property type="entry name" value="SBP_bac_5"/>
    <property type="match status" value="1"/>
</dbReference>
<dbReference type="GO" id="GO:0015833">
    <property type="term" value="P:peptide transport"/>
    <property type="evidence" value="ECO:0007669"/>
    <property type="project" value="TreeGrafter"/>
</dbReference>
<keyword evidence="3" id="KW-0732">Signal</keyword>
<dbReference type="PANTHER" id="PTHR30290">
    <property type="entry name" value="PERIPLASMIC BINDING COMPONENT OF ABC TRANSPORTER"/>
    <property type="match status" value="1"/>
</dbReference>
<dbReference type="Gene3D" id="3.40.190.10">
    <property type="entry name" value="Periplasmic binding protein-like II"/>
    <property type="match status" value="1"/>
</dbReference>
<dbReference type="EMBL" id="FODV01000011">
    <property type="protein sequence ID" value="SEP02929.1"/>
    <property type="molecule type" value="Genomic_DNA"/>
</dbReference>
<evidence type="ECO:0000256" key="1">
    <source>
        <dbReference type="ARBA" id="ARBA00005695"/>
    </source>
</evidence>
<evidence type="ECO:0000313" key="5">
    <source>
        <dbReference type="EMBL" id="SEP02929.1"/>
    </source>
</evidence>
<evidence type="ECO:0000256" key="2">
    <source>
        <dbReference type="ARBA" id="ARBA00022448"/>
    </source>
</evidence>
<name>A0A1H8UI79_9EURY</name>